<evidence type="ECO:0000256" key="1">
    <source>
        <dbReference type="SAM" id="Phobius"/>
    </source>
</evidence>
<sequence>MNITAYIESGILELYVAGALSANENKEVYELMRQHPEVLQEVLEIEAAIIKLTAATSRQTTNGLFEKIQRQLNTKTSDTETKVVSIAKPKYNWLTYSGWAAALVIGAGLFWTVIQNNTLESNLTTAGIENAYLEAQIANSKTDLAATKNLLNILRDKNIISVPLGGQGDFANTYAKVYWNKNDNSIYLDAQGLPEAPEGKVYQVWSLKLNPLTPTSLGTIDDFNADDNKIFAIANANDSEAFGITLEPAGGSETPTMEQLYTLGVVAASAP</sequence>
<dbReference type="GO" id="GO:0005886">
    <property type="term" value="C:plasma membrane"/>
    <property type="evidence" value="ECO:0007669"/>
    <property type="project" value="InterPro"/>
</dbReference>
<dbReference type="Proteomes" id="UP000248987">
    <property type="component" value="Unassembled WGS sequence"/>
</dbReference>
<feature type="transmembrane region" description="Helical" evidence="1">
    <location>
        <begin position="93"/>
        <end position="114"/>
    </location>
</feature>
<dbReference type="AlphaFoldDB" id="A0A1A7R289"/>
<dbReference type="InterPro" id="IPR018764">
    <property type="entry name" value="RskA_C"/>
</dbReference>
<proteinExistence type="predicted"/>
<evidence type="ECO:0000313" key="3">
    <source>
        <dbReference type="EMBL" id="RAJ27870.1"/>
    </source>
</evidence>
<dbReference type="GO" id="GO:0006417">
    <property type="term" value="P:regulation of translation"/>
    <property type="evidence" value="ECO:0007669"/>
    <property type="project" value="TreeGrafter"/>
</dbReference>
<organism evidence="3 4">
    <name type="scientific">Gelidibacter algens</name>
    <dbReference type="NCBI Taxonomy" id="49280"/>
    <lineage>
        <taxon>Bacteria</taxon>
        <taxon>Pseudomonadati</taxon>
        <taxon>Bacteroidota</taxon>
        <taxon>Flavobacteriia</taxon>
        <taxon>Flavobacteriales</taxon>
        <taxon>Flavobacteriaceae</taxon>
        <taxon>Gelidibacter</taxon>
    </lineage>
</organism>
<keyword evidence="1" id="KW-0812">Transmembrane</keyword>
<evidence type="ECO:0000313" key="4">
    <source>
        <dbReference type="Proteomes" id="UP000248987"/>
    </source>
</evidence>
<evidence type="ECO:0000259" key="2">
    <source>
        <dbReference type="Pfam" id="PF10099"/>
    </source>
</evidence>
<feature type="domain" description="Anti-sigma K factor RskA C-terminal" evidence="2">
    <location>
        <begin position="100"/>
        <end position="256"/>
    </location>
</feature>
<reference evidence="3 4" key="1">
    <citation type="submission" date="2018-06" db="EMBL/GenBank/DDBJ databases">
        <title>Genomic Encyclopedia of Archaeal and Bacterial Type Strains, Phase II (KMG-II): from individual species to whole genera.</title>
        <authorList>
            <person name="Goeker M."/>
        </authorList>
    </citation>
    <scope>NUCLEOTIDE SEQUENCE [LARGE SCALE GENOMIC DNA]</scope>
    <source>
        <strain evidence="3 4">DSM 12408</strain>
    </source>
</reference>
<keyword evidence="4" id="KW-1185">Reference proteome</keyword>
<comment type="caution">
    <text evidence="3">The sequence shown here is derived from an EMBL/GenBank/DDBJ whole genome shotgun (WGS) entry which is preliminary data.</text>
</comment>
<protein>
    <submittedName>
        <fullName evidence="3">Anti-sigma-K factor rskA</fullName>
    </submittedName>
</protein>
<dbReference type="OrthoDB" id="1420916at2"/>
<name>A0A1A7R289_9FLAO</name>
<dbReference type="RefSeq" id="WP_066433460.1">
    <property type="nucleotide sequence ID" value="NZ_LZRN01000015.1"/>
</dbReference>
<dbReference type="EMBL" id="QLLQ01000001">
    <property type="protein sequence ID" value="RAJ27870.1"/>
    <property type="molecule type" value="Genomic_DNA"/>
</dbReference>
<keyword evidence="1" id="KW-0472">Membrane</keyword>
<dbReference type="GO" id="GO:0016989">
    <property type="term" value="F:sigma factor antagonist activity"/>
    <property type="evidence" value="ECO:0007669"/>
    <property type="project" value="TreeGrafter"/>
</dbReference>
<dbReference type="STRING" id="49280.A9996_09110"/>
<keyword evidence="1" id="KW-1133">Transmembrane helix</keyword>
<gene>
    <name evidence="3" type="ORF">LX77_00444</name>
</gene>
<dbReference type="PANTHER" id="PTHR37461:SF1">
    <property type="entry name" value="ANTI-SIGMA-K FACTOR RSKA"/>
    <property type="match status" value="1"/>
</dbReference>
<accession>A0A1A7R289</accession>
<dbReference type="PANTHER" id="PTHR37461">
    <property type="entry name" value="ANTI-SIGMA-K FACTOR RSKA"/>
    <property type="match status" value="1"/>
</dbReference>
<dbReference type="InterPro" id="IPR051474">
    <property type="entry name" value="Anti-sigma-K/W_factor"/>
</dbReference>
<dbReference type="Pfam" id="PF10099">
    <property type="entry name" value="RskA_C"/>
    <property type="match status" value="1"/>
</dbReference>